<feature type="binding site" evidence="4">
    <location>
        <position position="280"/>
    </location>
    <ligand>
        <name>Zn(2+)</name>
        <dbReference type="ChEBI" id="CHEBI:29105"/>
        <label>1</label>
    </ligand>
</feature>
<evidence type="ECO:0000256" key="2">
    <source>
        <dbReference type="ARBA" id="ARBA00022801"/>
    </source>
</evidence>
<dbReference type="Pfam" id="PF02126">
    <property type="entry name" value="PTE"/>
    <property type="match status" value="1"/>
</dbReference>
<dbReference type="PROSITE" id="PS51347">
    <property type="entry name" value="PHOSPHOTRIESTERASE_2"/>
    <property type="match status" value="1"/>
</dbReference>
<feature type="binding site" evidence="4">
    <location>
        <position position="222"/>
    </location>
    <ligand>
        <name>Zn(2+)</name>
        <dbReference type="ChEBI" id="CHEBI:29105"/>
        <label>2</label>
    </ligand>
</feature>
<keyword evidence="1 4" id="KW-0479">Metal-binding</keyword>
<gene>
    <name evidence="7" type="ORF">BBD40_04480</name>
    <name evidence="6" type="ORF">BBD41_01880</name>
</gene>
<evidence type="ECO:0000313" key="6">
    <source>
        <dbReference type="EMBL" id="ANY76387.1"/>
    </source>
</evidence>
<comment type="similarity">
    <text evidence="5">Belongs to the metallo-dependent hydrolases superfamily. Phosphotriesterase family.</text>
</comment>
<dbReference type="GO" id="GO:0008270">
    <property type="term" value="F:zinc ion binding"/>
    <property type="evidence" value="ECO:0007669"/>
    <property type="project" value="InterPro"/>
</dbReference>
<dbReference type="Gene3D" id="3.20.20.140">
    <property type="entry name" value="Metal-dependent hydrolases"/>
    <property type="match status" value="1"/>
</dbReference>
<evidence type="ECO:0000256" key="3">
    <source>
        <dbReference type="PIRSR" id="PIRSR601559-50"/>
    </source>
</evidence>
<evidence type="ECO:0000313" key="8">
    <source>
        <dbReference type="Proteomes" id="UP000189059"/>
    </source>
</evidence>
<keyword evidence="8" id="KW-1185">Reference proteome</keyword>
<dbReference type="EMBL" id="MRVI01000001">
    <property type="protein sequence ID" value="OOC64160.1"/>
    <property type="molecule type" value="Genomic_DNA"/>
</dbReference>
<sequence>MRFCEREEGEGPLIQTVLGHVNPHDLGICHSHEHLFLAKGHPHKVHPDLWMDDYARTVQELTEFRNAGGMAVVDAQPLGCGRMERELVNASLDTGVHVIASTGFHKLAFYPDDHWIRSLNEERLAELFADELIHGMRAGTDRDHPFGEQVQQLDARAGLIKTAVDAERMADSDKRWFLAAAAAAVETGASLMCHTEGPEQALWLSDLYEKAGVPPQKLIMCHLDRVLTKPEVSRELARRGIYLEYDTIGRFKYHDDESEARWIVSMLEHGLEDRLLLGLDTTRTRMKAYGGEIGLTYLHDQFLPLLLAMGAGKENIRKMMVDNPAQAFAVGLQGRRGLA</sequence>
<feature type="binding site" description="via carbamate group" evidence="4">
    <location>
        <position position="161"/>
    </location>
    <ligand>
        <name>Zn(2+)</name>
        <dbReference type="ChEBI" id="CHEBI:29105"/>
        <label>2</label>
    </ligand>
</feature>
<dbReference type="EMBL" id="CP016809">
    <property type="protein sequence ID" value="ANY76387.1"/>
    <property type="molecule type" value="Genomic_DNA"/>
</dbReference>
<evidence type="ECO:0000313" key="7">
    <source>
        <dbReference type="EMBL" id="OOC64160.1"/>
    </source>
</evidence>
<dbReference type="InterPro" id="IPR032466">
    <property type="entry name" value="Metal_Hydrolase"/>
</dbReference>
<dbReference type="KEGG" id="pib:BBD41_01880"/>
<feature type="modified residue" description="N6-carboxylysine" evidence="3 5">
    <location>
        <position position="161"/>
    </location>
</feature>
<dbReference type="AlphaFoldDB" id="A0A1B2E8Z3"/>
<evidence type="ECO:0000256" key="4">
    <source>
        <dbReference type="PIRSR" id="PIRSR601559-51"/>
    </source>
</evidence>
<name>A0A1B2E8Z3_9BACL</name>
<proteinExistence type="inferred from homology"/>
<evidence type="ECO:0000256" key="5">
    <source>
        <dbReference type="PROSITE-ProRule" id="PRU00679"/>
    </source>
</evidence>
<dbReference type="PANTHER" id="PTHR10819">
    <property type="entry name" value="PHOSPHOTRIESTERASE-RELATED"/>
    <property type="match status" value="1"/>
</dbReference>
<accession>A0A1B2E8Z3</accession>
<reference evidence="7 8" key="2">
    <citation type="submission" date="2016-12" db="EMBL/GenBank/DDBJ databases">
        <title>Genome sequencing and description of Paenibacillus sp. nov. from high altitude lake in the Indian Trans- Himalayas.</title>
        <authorList>
            <person name="Kiran S."/>
            <person name="Swarnkar M.K."/>
            <person name="Rana A."/>
            <person name="Tewari R."/>
            <person name="Gulati A."/>
        </authorList>
    </citation>
    <scope>NUCLEOTIDE SEQUENCE [LARGE SCALE GENOMIC DNA]</scope>
    <source>
        <strain evidence="7 8">IHBB 9951</strain>
    </source>
</reference>
<dbReference type="PANTHER" id="PTHR10819:SF3">
    <property type="entry name" value="PHOSPHOTRIESTERASE-RELATED PROTEIN"/>
    <property type="match status" value="1"/>
</dbReference>
<evidence type="ECO:0008006" key="9">
    <source>
        <dbReference type="Google" id="ProtNLM"/>
    </source>
</evidence>
<evidence type="ECO:0000256" key="1">
    <source>
        <dbReference type="ARBA" id="ARBA00022723"/>
    </source>
</evidence>
<dbReference type="InterPro" id="IPR001559">
    <property type="entry name" value="Phosphotriesterase"/>
</dbReference>
<reference evidence="6" key="1">
    <citation type="submission" date="2016-08" db="EMBL/GenBank/DDBJ databases">
        <title>Complete Genome Seqeunce of Paenibacillus sp. nov. IHBB 9852 from high altitute lake of Indian trans-Himalayas.</title>
        <authorList>
            <person name="Kiran S."/>
            <person name="Swarnkar M.K."/>
            <person name="Rana A."/>
            <person name="Tewari R."/>
            <person name="Gulati A."/>
        </authorList>
    </citation>
    <scope>NUCLEOTIDE SEQUENCE [LARGE SCALE GENOMIC DNA]</scope>
    <source>
        <strain evidence="6">IHBB 9852</strain>
    </source>
</reference>
<comment type="cofactor">
    <cofactor evidence="4">
        <name>a divalent metal cation</name>
        <dbReference type="ChEBI" id="CHEBI:60240"/>
    </cofactor>
    <text evidence="4">Binds 2 divalent metal cations per subunit.</text>
</comment>
<protein>
    <recommendedName>
        <fullName evidence="9">Aryldialkylphosphatase</fullName>
    </recommendedName>
</protein>
<dbReference type="Proteomes" id="UP000189059">
    <property type="component" value="Unassembled WGS sequence"/>
</dbReference>
<feature type="binding site" evidence="4">
    <location>
        <position position="34"/>
    </location>
    <ligand>
        <name>Zn(2+)</name>
        <dbReference type="ChEBI" id="CHEBI:29105"/>
        <label>1</label>
    </ligand>
</feature>
<dbReference type="SUPFAM" id="SSF51556">
    <property type="entry name" value="Metallo-dependent hydrolases"/>
    <property type="match status" value="1"/>
</dbReference>
<dbReference type="PIRSF" id="PIRSF016839">
    <property type="entry name" value="PhP"/>
    <property type="match status" value="1"/>
</dbReference>
<organism evidence="6">
    <name type="scientific">Paenibacillus ihbetae</name>
    <dbReference type="NCBI Taxonomy" id="1870820"/>
    <lineage>
        <taxon>Bacteria</taxon>
        <taxon>Bacillati</taxon>
        <taxon>Bacillota</taxon>
        <taxon>Bacilli</taxon>
        <taxon>Bacillales</taxon>
        <taxon>Paenibacillaceae</taxon>
        <taxon>Paenibacillus</taxon>
    </lineage>
</organism>
<feature type="binding site" evidence="4">
    <location>
        <position position="32"/>
    </location>
    <ligand>
        <name>Zn(2+)</name>
        <dbReference type="ChEBI" id="CHEBI:29105"/>
        <label>1</label>
    </ligand>
</feature>
<feature type="binding site" description="via carbamate group" evidence="4">
    <location>
        <position position="161"/>
    </location>
    <ligand>
        <name>Zn(2+)</name>
        <dbReference type="ChEBI" id="CHEBI:29105"/>
        <label>1</label>
    </ligand>
</feature>
<keyword evidence="2" id="KW-0378">Hydrolase</keyword>
<dbReference type="GO" id="GO:0016787">
    <property type="term" value="F:hydrolase activity"/>
    <property type="evidence" value="ECO:0007669"/>
    <property type="project" value="UniProtKB-KW"/>
</dbReference>
<feature type="binding site" evidence="4">
    <location>
        <position position="194"/>
    </location>
    <ligand>
        <name>Zn(2+)</name>
        <dbReference type="ChEBI" id="CHEBI:29105"/>
        <label>2</label>
    </ligand>
</feature>